<organism evidence="1 2">
    <name type="scientific">Mesorhizobium qingshengii</name>
    <dbReference type="NCBI Taxonomy" id="1165689"/>
    <lineage>
        <taxon>Bacteria</taxon>
        <taxon>Pseudomonadati</taxon>
        <taxon>Pseudomonadota</taxon>
        <taxon>Alphaproteobacteria</taxon>
        <taxon>Hyphomicrobiales</taxon>
        <taxon>Phyllobacteriaceae</taxon>
        <taxon>Mesorhizobium</taxon>
    </lineage>
</organism>
<keyword evidence="2" id="KW-1185">Reference proteome</keyword>
<protein>
    <recommendedName>
        <fullName evidence="3">MarR family transcriptional regulator</fullName>
    </recommendedName>
</protein>
<dbReference type="EMBL" id="JAPFQA010000004">
    <property type="protein sequence ID" value="MCZ8545044.1"/>
    <property type="molecule type" value="Genomic_DNA"/>
</dbReference>
<proteinExistence type="predicted"/>
<gene>
    <name evidence="1" type="ORF">OOJ09_12695</name>
</gene>
<accession>A0ABT4QU70</accession>
<comment type="caution">
    <text evidence="1">The sequence shown here is derived from an EMBL/GenBank/DDBJ whole genome shotgun (WGS) entry which is preliminary data.</text>
</comment>
<evidence type="ECO:0000313" key="1">
    <source>
        <dbReference type="EMBL" id="MCZ8545044.1"/>
    </source>
</evidence>
<dbReference type="RefSeq" id="WP_269905538.1">
    <property type="nucleotide sequence ID" value="NZ_JAPFQA010000004.1"/>
</dbReference>
<reference evidence="1" key="1">
    <citation type="submission" date="2022-11" db="EMBL/GenBank/DDBJ databases">
        <authorList>
            <person name="Coimbra C."/>
        </authorList>
    </citation>
    <scope>NUCLEOTIDE SEQUENCE</scope>
    <source>
        <strain evidence="1">Jales19</strain>
    </source>
</reference>
<sequence>MNFVSDAPAPGQVDPRDLTSTQLAALRTIKLYRLNRVAKGWRTAGSPLVTYAMVQILGAMRLIIRRDFHGKPRLELTGTGINTLAVADARKQKRAA</sequence>
<name>A0ABT4QU70_9HYPH</name>
<evidence type="ECO:0008006" key="3">
    <source>
        <dbReference type="Google" id="ProtNLM"/>
    </source>
</evidence>
<dbReference type="Proteomes" id="UP001152178">
    <property type="component" value="Unassembled WGS sequence"/>
</dbReference>
<evidence type="ECO:0000313" key="2">
    <source>
        <dbReference type="Proteomes" id="UP001152178"/>
    </source>
</evidence>